<keyword evidence="7" id="KW-0812">Transmembrane</keyword>
<dbReference type="PANTHER" id="PTHR44027:SF7">
    <property type="entry name" value="DNAJ HOMOLOG SUBFAMILY C MEMBER 5 HOMOLOG"/>
    <property type="match status" value="1"/>
</dbReference>
<feature type="compositionally biased region" description="Low complexity" evidence="6">
    <location>
        <begin position="440"/>
        <end position="458"/>
    </location>
</feature>
<dbReference type="Gene3D" id="1.10.287.110">
    <property type="entry name" value="DnaJ domain"/>
    <property type="match status" value="1"/>
</dbReference>
<evidence type="ECO:0000256" key="4">
    <source>
        <dbReference type="ARBA" id="ARBA00023186"/>
    </source>
</evidence>
<feature type="transmembrane region" description="Helical" evidence="7">
    <location>
        <begin position="265"/>
        <end position="284"/>
    </location>
</feature>
<evidence type="ECO:0000313" key="9">
    <source>
        <dbReference type="EMBL" id="KAJ1975198.1"/>
    </source>
</evidence>
<dbReference type="Proteomes" id="UP001151582">
    <property type="component" value="Unassembled WGS sequence"/>
</dbReference>
<feature type="region of interest" description="Disordered" evidence="6">
    <location>
        <begin position="437"/>
        <end position="458"/>
    </location>
</feature>
<evidence type="ECO:0000259" key="8">
    <source>
        <dbReference type="PROSITE" id="PS50076"/>
    </source>
</evidence>
<dbReference type="PANTHER" id="PTHR44027">
    <property type="entry name" value="DNAJ HOMOLOG SUBFAMILY C MEMBER 5 HOMOLOG"/>
    <property type="match status" value="1"/>
</dbReference>
<sequence length="458" mass="51941">MYEMANPNESNLYLVLGVSSDATPDELKQAFRRLALRFHPDKNPDAADEFKAVNHAYEILGDPQRRRVYDRYGEMGVSMMDGVGGNLFNPDISDMLCTVSLTLTLLTSLVIIFLSFLSVRVDHQVEWEYAVVFIPLFIVDGFLVAFMVQKGLTEYQVDTEELLSEDDQEALAALPLEDREAQRAAWLRRHRRVSFLRSVMSLVYVGLFILFQVFVVLRLDRIVTWPIAVVFLPWFIMEAFHVVLASFECIHILITEQADFDVSPWWAWCQLYALVIYDTFWWMALRILQAILLALRIDETITCHWAVVFIPVYCVGLHYLVALARLRWRIRSFRQQVTGKTDLHAVFYLGLTAFIVMGTLAYAFIGLLVRRLEVPGSVRVAILLVPVFIVVSFVFLGVCCCMPCVACSMRADFSVPRSSATMAVVPSGRRITLPNTALESSSSHSQSIPPSSQTSLAP</sequence>
<feature type="transmembrane region" description="Helical" evidence="7">
    <location>
        <begin position="381"/>
        <end position="407"/>
    </location>
</feature>
<dbReference type="GO" id="GO:0016020">
    <property type="term" value="C:membrane"/>
    <property type="evidence" value="ECO:0007669"/>
    <property type="project" value="UniProtKB-SubCell"/>
</dbReference>
<dbReference type="SMART" id="SM00271">
    <property type="entry name" value="DnaJ"/>
    <property type="match status" value="1"/>
</dbReference>
<evidence type="ECO:0000313" key="10">
    <source>
        <dbReference type="Proteomes" id="UP001151582"/>
    </source>
</evidence>
<feature type="transmembrane region" description="Helical" evidence="7">
    <location>
        <begin position="96"/>
        <end position="117"/>
    </location>
</feature>
<evidence type="ECO:0000256" key="6">
    <source>
        <dbReference type="SAM" id="MobiDB-lite"/>
    </source>
</evidence>
<dbReference type="SUPFAM" id="SSF46565">
    <property type="entry name" value="Chaperone J-domain"/>
    <property type="match status" value="1"/>
</dbReference>
<gene>
    <name evidence="9" type="ORF">H4R34_004427</name>
</gene>
<feature type="transmembrane region" description="Helical" evidence="7">
    <location>
        <begin position="129"/>
        <end position="148"/>
    </location>
</feature>
<keyword evidence="5" id="KW-0449">Lipoprotein</keyword>
<feature type="transmembrane region" description="Helical" evidence="7">
    <location>
        <begin position="195"/>
        <end position="217"/>
    </location>
</feature>
<dbReference type="EMBL" id="JANBQB010000556">
    <property type="protein sequence ID" value="KAJ1975198.1"/>
    <property type="molecule type" value="Genomic_DNA"/>
</dbReference>
<dbReference type="PROSITE" id="PS50076">
    <property type="entry name" value="DNAJ_2"/>
    <property type="match status" value="1"/>
</dbReference>
<evidence type="ECO:0000256" key="5">
    <source>
        <dbReference type="ARBA" id="ARBA00023288"/>
    </source>
</evidence>
<dbReference type="InterPro" id="IPR019396">
    <property type="entry name" value="TM_Fragile-X-F-assoc"/>
</dbReference>
<dbReference type="InterPro" id="IPR036869">
    <property type="entry name" value="J_dom_sf"/>
</dbReference>
<feature type="domain" description="J" evidence="8">
    <location>
        <begin position="11"/>
        <end position="73"/>
    </location>
</feature>
<protein>
    <recommendedName>
        <fullName evidence="8">J domain-containing protein</fullName>
    </recommendedName>
</protein>
<proteinExistence type="predicted"/>
<comment type="subcellular location">
    <subcellularLocation>
        <location evidence="1">Membrane</location>
        <topology evidence="1">Lipid-anchor</topology>
    </subcellularLocation>
</comment>
<dbReference type="InterPro" id="IPR051434">
    <property type="entry name" value="DnaJ_C_subfamily_member5"/>
</dbReference>
<keyword evidence="2 7" id="KW-0472">Membrane</keyword>
<dbReference type="PRINTS" id="PR00625">
    <property type="entry name" value="JDOMAIN"/>
</dbReference>
<organism evidence="9 10">
    <name type="scientific">Dimargaris verticillata</name>
    <dbReference type="NCBI Taxonomy" id="2761393"/>
    <lineage>
        <taxon>Eukaryota</taxon>
        <taxon>Fungi</taxon>
        <taxon>Fungi incertae sedis</taxon>
        <taxon>Zoopagomycota</taxon>
        <taxon>Kickxellomycotina</taxon>
        <taxon>Dimargaritomycetes</taxon>
        <taxon>Dimargaritales</taxon>
        <taxon>Dimargaritaceae</taxon>
        <taxon>Dimargaris</taxon>
    </lineage>
</organism>
<dbReference type="InterPro" id="IPR001623">
    <property type="entry name" value="DnaJ_domain"/>
</dbReference>
<dbReference type="InterPro" id="IPR018253">
    <property type="entry name" value="DnaJ_domain_CS"/>
</dbReference>
<dbReference type="Pfam" id="PF00226">
    <property type="entry name" value="DnaJ"/>
    <property type="match status" value="1"/>
</dbReference>
<dbReference type="Pfam" id="PF10269">
    <property type="entry name" value="Tmemb_185A"/>
    <property type="match status" value="2"/>
</dbReference>
<evidence type="ECO:0000256" key="2">
    <source>
        <dbReference type="ARBA" id="ARBA00023136"/>
    </source>
</evidence>
<comment type="caution">
    <text evidence="9">The sequence shown here is derived from an EMBL/GenBank/DDBJ whole genome shotgun (WGS) entry which is preliminary data.</text>
</comment>
<feature type="transmembrane region" description="Helical" evidence="7">
    <location>
        <begin position="304"/>
        <end position="324"/>
    </location>
</feature>
<keyword evidence="7" id="KW-1133">Transmembrane helix</keyword>
<name>A0A9W8AYY5_9FUNG</name>
<feature type="transmembrane region" description="Helical" evidence="7">
    <location>
        <begin position="223"/>
        <end position="244"/>
    </location>
</feature>
<keyword evidence="10" id="KW-1185">Reference proteome</keyword>
<evidence type="ECO:0000256" key="7">
    <source>
        <dbReference type="SAM" id="Phobius"/>
    </source>
</evidence>
<dbReference type="GO" id="GO:0005737">
    <property type="term" value="C:cytoplasm"/>
    <property type="evidence" value="ECO:0007669"/>
    <property type="project" value="UniProtKB-ARBA"/>
</dbReference>
<accession>A0A9W8AYY5</accession>
<dbReference type="OrthoDB" id="10250354at2759"/>
<evidence type="ECO:0000256" key="3">
    <source>
        <dbReference type="ARBA" id="ARBA00023139"/>
    </source>
</evidence>
<evidence type="ECO:0000256" key="1">
    <source>
        <dbReference type="ARBA" id="ARBA00004635"/>
    </source>
</evidence>
<dbReference type="AlphaFoldDB" id="A0A9W8AYY5"/>
<reference evidence="9" key="1">
    <citation type="submission" date="2022-07" db="EMBL/GenBank/DDBJ databases">
        <title>Phylogenomic reconstructions and comparative analyses of Kickxellomycotina fungi.</title>
        <authorList>
            <person name="Reynolds N.K."/>
            <person name="Stajich J.E."/>
            <person name="Barry K."/>
            <person name="Grigoriev I.V."/>
            <person name="Crous P."/>
            <person name="Smith M.E."/>
        </authorList>
    </citation>
    <scope>NUCLEOTIDE SEQUENCE</scope>
    <source>
        <strain evidence="9">RSA 567</strain>
    </source>
</reference>
<dbReference type="CDD" id="cd06257">
    <property type="entry name" value="DnaJ"/>
    <property type="match status" value="1"/>
</dbReference>
<feature type="transmembrane region" description="Helical" evidence="7">
    <location>
        <begin position="345"/>
        <end position="369"/>
    </location>
</feature>
<keyword evidence="4" id="KW-0143">Chaperone</keyword>
<dbReference type="PROSITE" id="PS00636">
    <property type="entry name" value="DNAJ_1"/>
    <property type="match status" value="1"/>
</dbReference>
<keyword evidence="3" id="KW-0564">Palmitate</keyword>